<keyword evidence="1" id="KW-0812">Transmembrane</keyword>
<evidence type="ECO:0000259" key="2">
    <source>
        <dbReference type="SMART" id="SM00672"/>
    </source>
</evidence>
<evidence type="ECO:0000256" key="1">
    <source>
        <dbReference type="SAM" id="Phobius"/>
    </source>
</evidence>
<reference evidence="3 4" key="1">
    <citation type="submission" date="2024-07" db="EMBL/GenBank/DDBJ databases">
        <title>Draft sequence of the Neodothiora populina.</title>
        <authorList>
            <person name="Drown D.D."/>
            <person name="Schuette U.S."/>
            <person name="Buechlein A.B."/>
            <person name="Rusch D.R."/>
            <person name="Winton L.W."/>
            <person name="Adams G.A."/>
        </authorList>
    </citation>
    <scope>NUCLEOTIDE SEQUENCE [LARGE SCALE GENOMIC DNA]</scope>
    <source>
        <strain evidence="3 4">CPC 39397</strain>
    </source>
</reference>
<comment type="caution">
    <text evidence="3">The sequence shown here is derived from an EMBL/GenBank/DDBJ whole genome shotgun (WGS) entry which is preliminary data.</text>
</comment>
<dbReference type="RefSeq" id="XP_069196563.1">
    <property type="nucleotide sequence ID" value="XM_069344148.1"/>
</dbReference>
<accession>A0ABR3P282</accession>
<proteinExistence type="predicted"/>
<name>A0ABR3P282_9PEZI</name>
<organism evidence="3 4">
    <name type="scientific">Neodothiora populina</name>
    <dbReference type="NCBI Taxonomy" id="2781224"/>
    <lineage>
        <taxon>Eukaryota</taxon>
        <taxon>Fungi</taxon>
        <taxon>Dikarya</taxon>
        <taxon>Ascomycota</taxon>
        <taxon>Pezizomycotina</taxon>
        <taxon>Dothideomycetes</taxon>
        <taxon>Dothideomycetidae</taxon>
        <taxon>Dothideales</taxon>
        <taxon>Dothioraceae</taxon>
        <taxon>Neodothiora</taxon>
    </lineage>
</organism>
<dbReference type="PANTHER" id="PTHR12203:SF107">
    <property type="entry name" value="GLYCOSYL TRANSFERASE CAP10 DOMAIN-CONTAINING PROTEIN"/>
    <property type="match status" value="1"/>
</dbReference>
<keyword evidence="4" id="KW-1185">Reference proteome</keyword>
<dbReference type="InterPro" id="IPR006598">
    <property type="entry name" value="CAP10"/>
</dbReference>
<evidence type="ECO:0000313" key="4">
    <source>
        <dbReference type="Proteomes" id="UP001562354"/>
    </source>
</evidence>
<dbReference type="InterPro" id="IPR051091">
    <property type="entry name" value="O-Glucosyltr/Glycosyltrsf_90"/>
</dbReference>
<sequence>MASTTSIPLVFRTTTFKILIPLVLLAVSSYFFWPIPSSATSTLPTPHLDVSKWGLSSSSTWVYKFPRDANHHGLSAEQCDAAFPGFYGDIESAVESRKNNPVTLNEIKIHDDKCLVRVLIYDSEIFIIQGKTNKYCWIGQWHERTTGLLHSINRAVMSVPYGTIPNIEFVLDFDDDPQRPIDIMRGHGSNKSTVWGLTRRENQRHIWLIPDYAYWAWPSARVASHQQVRRKMADANAKFPWAKKISKVVWRGTTHLNPGIRWPLVKLAKEKEWGDVKVCDIYQPKTKQFCITQDQHCQYKFPVHTEGYTYSGRLKYLQLCNSAPVVHKLKWLEHHHGVMRPNGTNQNFIQVERNWTDLESKILYYQEHEEEAQRIAQNNYETFYERYLTPAATSCYWRKVFHGWSRVQGFEPQLYVKNETDGRMMLRGTSFEQYVVNATKAWPAA</sequence>
<feature type="transmembrane region" description="Helical" evidence="1">
    <location>
        <begin position="9"/>
        <end position="33"/>
    </location>
</feature>
<protein>
    <recommendedName>
        <fullName evidence="2">Glycosyl transferase CAP10 domain-containing protein</fullName>
    </recommendedName>
</protein>
<gene>
    <name evidence="3" type="ORF">AAFC00_004496</name>
</gene>
<dbReference type="SMART" id="SM00672">
    <property type="entry name" value="CAP10"/>
    <property type="match status" value="1"/>
</dbReference>
<dbReference type="EMBL" id="JBFMKM010000016">
    <property type="protein sequence ID" value="KAL1296881.1"/>
    <property type="molecule type" value="Genomic_DNA"/>
</dbReference>
<keyword evidence="1" id="KW-1133">Transmembrane helix</keyword>
<dbReference type="GeneID" id="95978196"/>
<dbReference type="PANTHER" id="PTHR12203">
    <property type="entry name" value="KDEL LYS-ASP-GLU-LEU CONTAINING - RELATED"/>
    <property type="match status" value="1"/>
</dbReference>
<evidence type="ECO:0000313" key="3">
    <source>
        <dbReference type="EMBL" id="KAL1296881.1"/>
    </source>
</evidence>
<feature type="domain" description="Glycosyl transferase CAP10" evidence="2">
    <location>
        <begin position="163"/>
        <end position="411"/>
    </location>
</feature>
<keyword evidence="1" id="KW-0472">Membrane</keyword>
<dbReference type="Pfam" id="PF05686">
    <property type="entry name" value="Glyco_transf_90"/>
    <property type="match status" value="1"/>
</dbReference>
<dbReference type="Proteomes" id="UP001562354">
    <property type="component" value="Unassembled WGS sequence"/>
</dbReference>